<dbReference type="InterPro" id="IPR036955">
    <property type="entry name" value="AP2/ERF_dom_sf"/>
</dbReference>
<dbReference type="FunFam" id="3.30.730.10:FF:000001">
    <property type="entry name" value="Ethylene-responsive transcription factor 2"/>
    <property type="match status" value="1"/>
</dbReference>
<evidence type="ECO:0000256" key="1">
    <source>
        <dbReference type="ARBA" id="ARBA00004123"/>
    </source>
</evidence>
<evidence type="ECO:0000256" key="7">
    <source>
        <dbReference type="ARBA" id="ARBA00024343"/>
    </source>
</evidence>
<dbReference type="CDD" id="cd00018">
    <property type="entry name" value="AP2"/>
    <property type="match status" value="1"/>
</dbReference>
<keyword evidence="5" id="KW-0804">Transcription</keyword>
<keyword evidence="6" id="KW-0539">Nucleus</keyword>
<reference evidence="12" key="3">
    <citation type="submission" date="2015-04" db="UniProtKB">
        <authorList>
            <consortium name="EnsemblPlants"/>
        </authorList>
    </citation>
    <scope>IDENTIFICATION</scope>
    <source>
        <strain evidence="12">cv. Jemalong A17</strain>
    </source>
</reference>
<dbReference type="InterPro" id="IPR001471">
    <property type="entry name" value="AP2/ERF_dom"/>
</dbReference>
<dbReference type="PROSITE" id="PS51032">
    <property type="entry name" value="AP2_ERF"/>
    <property type="match status" value="1"/>
</dbReference>
<dbReference type="GO" id="GO:0003677">
    <property type="term" value="F:DNA binding"/>
    <property type="evidence" value="ECO:0007669"/>
    <property type="project" value="UniProtKB-KW"/>
</dbReference>
<evidence type="ECO:0000313" key="12">
    <source>
        <dbReference type="EnsemblPlants" id="KEH39894"/>
    </source>
</evidence>
<dbReference type="GO" id="GO:0003700">
    <property type="term" value="F:DNA-binding transcription factor activity"/>
    <property type="evidence" value="ECO:0007669"/>
    <property type="project" value="InterPro"/>
</dbReference>
<feature type="region of interest" description="Disordered" evidence="8">
    <location>
        <begin position="1"/>
        <end position="36"/>
    </location>
</feature>
<evidence type="ECO:0000313" key="14">
    <source>
        <dbReference type="Proteomes" id="UP000265566"/>
    </source>
</evidence>
<feature type="region of interest" description="Disordered" evidence="8">
    <location>
        <begin position="136"/>
        <end position="162"/>
    </location>
</feature>
<evidence type="ECO:0000259" key="9">
    <source>
        <dbReference type="PROSITE" id="PS51032"/>
    </source>
</evidence>
<evidence type="ECO:0000313" key="10">
    <source>
        <dbReference type="EMBL" id="KEH39894.1"/>
    </source>
</evidence>
<feature type="compositionally biased region" description="Polar residues" evidence="8">
    <location>
        <begin position="1"/>
        <end position="35"/>
    </location>
</feature>
<dbReference type="SMART" id="SM00380">
    <property type="entry name" value="AP2"/>
    <property type="match status" value="1"/>
</dbReference>
<evidence type="ECO:0000256" key="5">
    <source>
        <dbReference type="ARBA" id="ARBA00023163"/>
    </source>
</evidence>
<dbReference type="PRINTS" id="PR00367">
    <property type="entry name" value="ETHRSPELEMNT"/>
</dbReference>
<dbReference type="Proteomes" id="UP000265566">
    <property type="component" value="Chromosome 1"/>
</dbReference>
<evidence type="ECO:0000256" key="4">
    <source>
        <dbReference type="ARBA" id="ARBA00023159"/>
    </source>
</evidence>
<keyword evidence="3" id="KW-0238">DNA-binding</keyword>
<dbReference type="SUPFAM" id="SSF54171">
    <property type="entry name" value="DNA-binding domain"/>
    <property type="match status" value="1"/>
</dbReference>
<dbReference type="Gramene" id="rna467">
    <property type="protein sequence ID" value="RHN77057.1"/>
    <property type="gene ID" value="gene467"/>
</dbReference>
<feature type="domain" description="AP2/ERF" evidence="9">
    <location>
        <begin position="37"/>
        <end position="94"/>
    </location>
</feature>
<dbReference type="Gene3D" id="3.30.730.10">
    <property type="entry name" value="AP2/ERF domain"/>
    <property type="match status" value="1"/>
</dbReference>
<dbReference type="PANTHER" id="PTHR31985">
    <property type="entry name" value="ETHYLENE-RESPONSIVE TRANSCRIPTION FACTOR ERF042-RELATED"/>
    <property type="match status" value="1"/>
</dbReference>
<evidence type="ECO:0000256" key="8">
    <source>
        <dbReference type="SAM" id="MobiDB-lite"/>
    </source>
</evidence>
<reference evidence="11" key="5">
    <citation type="journal article" date="2018" name="Nat. Plants">
        <title>Whole-genome landscape of Medicago truncatula symbiotic genes.</title>
        <authorList>
            <person name="Pecrix Y."/>
            <person name="Gamas P."/>
            <person name="Carrere S."/>
        </authorList>
    </citation>
    <scope>NUCLEOTIDE SEQUENCE</scope>
    <source>
        <tissue evidence="11">Leaves</tissue>
    </source>
</reference>
<sequence length="231" mass="26249">MSCSNPTSSINVTTTDQNPNINVTPTDQNPNSSDNKIYRGVRKRNWGKWVSEIRLPNSRERIWLGSYDTQEKAARAFDAALYCLRGPHASFNFPNTPLTINVAVNHGVGHQSLSPEEIQEIAAKFANESSPPIELTQEEDHQVPSDPLESQNDTNSNAYSYPLDNDIGDLRRMDWTFDDMFEDMNGVANGSDFYGLQNMQYSTPPFEEDNVDQIECEDTFTNHSTLWNWNF</sequence>
<keyword evidence="13" id="KW-1185">Reference proteome</keyword>
<evidence type="ECO:0000256" key="3">
    <source>
        <dbReference type="ARBA" id="ARBA00023125"/>
    </source>
</evidence>
<dbReference type="GO" id="GO:0005634">
    <property type="term" value="C:nucleus"/>
    <property type="evidence" value="ECO:0007669"/>
    <property type="project" value="UniProtKB-SubCell"/>
</dbReference>
<dbReference type="EnsemblPlants" id="KEH39894">
    <property type="protein sequence ID" value="KEH39894"/>
    <property type="gene ID" value="MTR_1g014780"/>
</dbReference>
<evidence type="ECO:0000256" key="6">
    <source>
        <dbReference type="ARBA" id="ARBA00023242"/>
    </source>
</evidence>
<reference evidence="10 13" key="2">
    <citation type="journal article" date="2014" name="BMC Genomics">
        <title>An improved genome release (version Mt4.0) for the model legume Medicago truncatula.</title>
        <authorList>
            <person name="Tang H."/>
            <person name="Krishnakumar V."/>
            <person name="Bidwell S."/>
            <person name="Rosen B."/>
            <person name="Chan A."/>
            <person name="Zhou S."/>
            <person name="Gentzbittel L."/>
            <person name="Childs K.L."/>
            <person name="Yandell M."/>
            <person name="Gundlach H."/>
            <person name="Mayer K.F."/>
            <person name="Schwartz D.C."/>
            <person name="Town C.D."/>
        </authorList>
    </citation>
    <scope>GENOME REANNOTATION</scope>
    <source>
        <strain evidence="10">A17</strain>
        <strain evidence="12 13">cv. Jemalong A17</strain>
    </source>
</reference>
<gene>
    <name evidence="12" type="primary">25481977</name>
    <name evidence="10" type="ordered locus">MTR_1g014780</name>
    <name evidence="11" type="ORF">MtrunA17_Chr1g0150631</name>
</gene>
<dbReference type="InterPro" id="IPR051032">
    <property type="entry name" value="AP2/ERF_TF_ERF_subfamily"/>
</dbReference>
<evidence type="ECO:0000256" key="2">
    <source>
        <dbReference type="ARBA" id="ARBA00023015"/>
    </source>
</evidence>
<dbReference type="PANTHER" id="PTHR31985:SF273">
    <property type="entry name" value="ETHYLENE-RESPONSIVE TRANSCRIPTION FACTOR ERF017"/>
    <property type="match status" value="1"/>
</dbReference>
<keyword evidence="4" id="KW-0010">Activator</keyword>
<dbReference type="KEGG" id="mtr:25481977"/>
<comment type="subcellular location">
    <subcellularLocation>
        <location evidence="1">Nucleus</location>
    </subcellularLocation>
</comment>
<protein>
    <submittedName>
        <fullName evidence="10">Ethylene-responsive transcription factor ERF018</fullName>
    </submittedName>
    <submittedName>
        <fullName evidence="11">Putative transcription factor AP2-EREBP family</fullName>
    </submittedName>
</protein>
<dbReference type="EMBL" id="PSQE01000001">
    <property type="protein sequence ID" value="RHN77057.1"/>
    <property type="molecule type" value="Genomic_DNA"/>
</dbReference>
<organism evidence="10 13">
    <name type="scientific">Medicago truncatula</name>
    <name type="common">Barrel medic</name>
    <name type="synonym">Medicago tribuloides</name>
    <dbReference type="NCBI Taxonomy" id="3880"/>
    <lineage>
        <taxon>Eukaryota</taxon>
        <taxon>Viridiplantae</taxon>
        <taxon>Streptophyta</taxon>
        <taxon>Embryophyta</taxon>
        <taxon>Tracheophyta</taxon>
        <taxon>Spermatophyta</taxon>
        <taxon>Magnoliopsida</taxon>
        <taxon>eudicotyledons</taxon>
        <taxon>Gunneridae</taxon>
        <taxon>Pentapetalae</taxon>
        <taxon>rosids</taxon>
        <taxon>fabids</taxon>
        <taxon>Fabales</taxon>
        <taxon>Fabaceae</taxon>
        <taxon>Papilionoideae</taxon>
        <taxon>50 kb inversion clade</taxon>
        <taxon>NPAAA clade</taxon>
        <taxon>Hologalegina</taxon>
        <taxon>IRL clade</taxon>
        <taxon>Trifolieae</taxon>
        <taxon>Medicago</taxon>
    </lineage>
</organism>
<keyword evidence="2" id="KW-0805">Transcription regulation</keyword>
<dbReference type="InterPro" id="IPR016177">
    <property type="entry name" value="DNA-bd_dom_sf"/>
</dbReference>
<dbReference type="Pfam" id="PF00847">
    <property type="entry name" value="AP2"/>
    <property type="match status" value="1"/>
</dbReference>
<dbReference type="AlphaFoldDB" id="A0A072VD25"/>
<evidence type="ECO:0000313" key="13">
    <source>
        <dbReference type="Proteomes" id="UP000002051"/>
    </source>
</evidence>
<name>A0A072VD25_MEDTR</name>
<feature type="compositionally biased region" description="Polar residues" evidence="8">
    <location>
        <begin position="148"/>
        <end position="159"/>
    </location>
</feature>
<reference evidence="10 13" key="1">
    <citation type="journal article" date="2011" name="Nature">
        <title>The Medicago genome provides insight into the evolution of rhizobial symbioses.</title>
        <authorList>
            <person name="Young N.D."/>
            <person name="Debelle F."/>
            <person name="Oldroyd G.E."/>
            <person name="Geurts R."/>
            <person name="Cannon S.B."/>
            <person name="Udvardi M.K."/>
            <person name="Benedito V.A."/>
            <person name="Mayer K.F."/>
            <person name="Gouzy J."/>
            <person name="Schoof H."/>
            <person name="Van de Peer Y."/>
            <person name="Proost S."/>
            <person name="Cook D.R."/>
            <person name="Meyers B.C."/>
            <person name="Spannagl M."/>
            <person name="Cheung F."/>
            <person name="De Mita S."/>
            <person name="Krishnakumar V."/>
            <person name="Gundlach H."/>
            <person name="Zhou S."/>
            <person name="Mudge J."/>
            <person name="Bharti A.K."/>
            <person name="Murray J.D."/>
            <person name="Naoumkina M.A."/>
            <person name="Rosen B."/>
            <person name="Silverstein K.A."/>
            <person name="Tang H."/>
            <person name="Rombauts S."/>
            <person name="Zhao P.X."/>
            <person name="Zhou P."/>
            <person name="Barbe V."/>
            <person name="Bardou P."/>
            <person name="Bechner M."/>
            <person name="Bellec A."/>
            <person name="Berger A."/>
            <person name="Berges H."/>
            <person name="Bidwell S."/>
            <person name="Bisseling T."/>
            <person name="Choisne N."/>
            <person name="Couloux A."/>
            <person name="Denny R."/>
            <person name="Deshpande S."/>
            <person name="Dai X."/>
            <person name="Doyle J.J."/>
            <person name="Dudez A.M."/>
            <person name="Farmer A.D."/>
            <person name="Fouteau S."/>
            <person name="Franken C."/>
            <person name="Gibelin C."/>
            <person name="Gish J."/>
            <person name="Goldstein S."/>
            <person name="Gonzalez A.J."/>
            <person name="Green P.J."/>
            <person name="Hallab A."/>
            <person name="Hartog M."/>
            <person name="Hua A."/>
            <person name="Humphray S.J."/>
            <person name="Jeong D.H."/>
            <person name="Jing Y."/>
            <person name="Jocker A."/>
            <person name="Kenton S.M."/>
            <person name="Kim D.J."/>
            <person name="Klee K."/>
            <person name="Lai H."/>
            <person name="Lang C."/>
            <person name="Lin S."/>
            <person name="Macmil S.L."/>
            <person name="Magdelenat G."/>
            <person name="Matthews L."/>
            <person name="McCorrison J."/>
            <person name="Monaghan E.L."/>
            <person name="Mun J.H."/>
            <person name="Najar F.Z."/>
            <person name="Nicholson C."/>
            <person name="Noirot C."/>
            <person name="O'Bleness M."/>
            <person name="Paule C.R."/>
            <person name="Poulain J."/>
            <person name="Prion F."/>
            <person name="Qin B."/>
            <person name="Qu C."/>
            <person name="Retzel E.F."/>
            <person name="Riddle C."/>
            <person name="Sallet E."/>
            <person name="Samain S."/>
            <person name="Samson N."/>
            <person name="Sanders I."/>
            <person name="Saurat O."/>
            <person name="Scarpelli C."/>
            <person name="Schiex T."/>
            <person name="Segurens B."/>
            <person name="Severin A.J."/>
            <person name="Sherrier D.J."/>
            <person name="Shi R."/>
            <person name="Sims S."/>
            <person name="Singer S.R."/>
            <person name="Sinharoy S."/>
            <person name="Sterck L."/>
            <person name="Viollet A."/>
            <person name="Wang B.B."/>
            <person name="Wang K."/>
            <person name="Wang M."/>
            <person name="Wang X."/>
            <person name="Warfsmann J."/>
            <person name="Weissenbach J."/>
            <person name="White D.D."/>
            <person name="White J.D."/>
            <person name="Wiley G.B."/>
            <person name="Wincker P."/>
            <person name="Xing Y."/>
            <person name="Yang L."/>
            <person name="Yao Z."/>
            <person name="Ying F."/>
            <person name="Zhai J."/>
            <person name="Zhou L."/>
            <person name="Zuber A."/>
            <person name="Denarie J."/>
            <person name="Dixon R.A."/>
            <person name="May G.D."/>
            <person name="Schwartz D.C."/>
            <person name="Rogers J."/>
            <person name="Quetier F."/>
            <person name="Town C.D."/>
            <person name="Roe B.A."/>
        </authorList>
    </citation>
    <scope>NUCLEOTIDE SEQUENCE [LARGE SCALE GENOMIC DNA]</scope>
    <source>
        <strain evidence="10">A17</strain>
        <strain evidence="12 13">cv. Jemalong A17</strain>
    </source>
</reference>
<evidence type="ECO:0000313" key="11">
    <source>
        <dbReference type="EMBL" id="RHN77057.1"/>
    </source>
</evidence>
<dbReference type="EMBL" id="CM001217">
    <property type="protein sequence ID" value="KEH39894.1"/>
    <property type="molecule type" value="Genomic_DNA"/>
</dbReference>
<dbReference type="STRING" id="3880.A0A072VD25"/>
<proteinExistence type="inferred from homology"/>
<dbReference type="OrthoDB" id="1918918at2759"/>
<comment type="similarity">
    <text evidence="7">Belongs to the AP2/ERF transcription factor family. ERF subfamily.</text>
</comment>
<dbReference type="Proteomes" id="UP000002051">
    <property type="component" value="Unassembled WGS sequence"/>
</dbReference>
<reference evidence="14" key="4">
    <citation type="journal article" date="2018" name="Nat. Plants">
        <title>Whole-genome landscape of Medicago truncatula symbiotic genes.</title>
        <authorList>
            <person name="Pecrix Y."/>
            <person name="Staton S.E."/>
            <person name="Sallet E."/>
            <person name="Lelandais-Briere C."/>
            <person name="Moreau S."/>
            <person name="Carrere S."/>
            <person name="Blein T."/>
            <person name="Jardinaud M.F."/>
            <person name="Latrasse D."/>
            <person name="Zouine M."/>
            <person name="Zahm M."/>
            <person name="Kreplak J."/>
            <person name="Mayjonade B."/>
            <person name="Satge C."/>
            <person name="Perez M."/>
            <person name="Cauet S."/>
            <person name="Marande W."/>
            <person name="Chantry-Darmon C."/>
            <person name="Lopez-Roques C."/>
            <person name="Bouchez O."/>
            <person name="Berard A."/>
            <person name="Debelle F."/>
            <person name="Munos S."/>
            <person name="Bendahmane A."/>
            <person name="Berges H."/>
            <person name="Niebel A."/>
            <person name="Buitink J."/>
            <person name="Frugier F."/>
            <person name="Benhamed M."/>
            <person name="Crespi M."/>
            <person name="Gouzy J."/>
            <person name="Gamas P."/>
        </authorList>
    </citation>
    <scope>NUCLEOTIDE SEQUENCE [LARGE SCALE GENOMIC DNA]</scope>
    <source>
        <strain evidence="14">cv. Jemalong A17</strain>
    </source>
</reference>
<accession>A0A072VD25</accession>
<dbReference type="HOGENOM" id="CLU_063331_2_1_1"/>